<comment type="caution">
    <text evidence="1">The sequence shown here is derived from an EMBL/GenBank/DDBJ whole genome shotgun (WGS) entry which is preliminary data.</text>
</comment>
<reference evidence="1 2" key="1">
    <citation type="journal article" date="2023" name="Science">
        <title>Complex scaffold remodeling in plant triterpene biosynthesis.</title>
        <authorList>
            <person name="De La Pena R."/>
            <person name="Hodgson H."/>
            <person name="Liu J.C."/>
            <person name="Stephenson M.J."/>
            <person name="Martin A.C."/>
            <person name="Owen C."/>
            <person name="Harkess A."/>
            <person name="Leebens-Mack J."/>
            <person name="Jimenez L.E."/>
            <person name="Osbourn A."/>
            <person name="Sattely E.S."/>
        </authorList>
    </citation>
    <scope>NUCLEOTIDE SEQUENCE [LARGE SCALE GENOMIC DNA]</scope>
    <source>
        <strain evidence="2">cv. JPN11</strain>
        <tissue evidence="1">Leaf</tissue>
    </source>
</reference>
<dbReference type="Proteomes" id="UP001164539">
    <property type="component" value="Chromosome 9"/>
</dbReference>
<proteinExistence type="predicted"/>
<evidence type="ECO:0000313" key="2">
    <source>
        <dbReference type="Proteomes" id="UP001164539"/>
    </source>
</evidence>
<organism evidence="1 2">
    <name type="scientific">Melia azedarach</name>
    <name type="common">Chinaberry tree</name>
    <dbReference type="NCBI Taxonomy" id="155640"/>
    <lineage>
        <taxon>Eukaryota</taxon>
        <taxon>Viridiplantae</taxon>
        <taxon>Streptophyta</taxon>
        <taxon>Embryophyta</taxon>
        <taxon>Tracheophyta</taxon>
        <taxon>Spermatophyta</taxon>
        <taxon>Magnoliopsida</taxon>
        <taxon>eudicotyledons</taxon>
        <taxon>Gunneridae</taxon>
        <taxon>Pentapetalae</taxon>
        <taxon>rosids</taxon>
        <taxon>malvids</taxon>
        <taxon>Sapindales</taxon>
        <taxon>Meliaceae</taxon>
        <taxon>Melia</taxon>
    </lineage>
</organism>
<keyword evidence="1" id="KW-0808">Transferase</keyword>
<keyword evidence="2" id="KW-1185">Reference proteome</keyword>
<keyword evidence="1" id="KW-0418">Kinase</keyword>
<evidence type="ECO:0000313" key="1">
    <source>
        <dbReference type="EMBL" id="KAJ4711339.1"/>
    </source>
</evidence>
<dbReference type="EMBL" id="CM051402">
    <property type="protein sequence ID" value="KAJ4711339.1"/>
    <property type="molecule type" value="Genomic_DNA"/>
</dbReference>
<protein>
    <submittedName>
        <fullName evidence="1">Phytochrome kinase substrate 1</fullName>
    </submittedName>
</protein>
<gene>
    <name evidence="1" type="ORF">OWV82_017376</name>
</gene>
<sequence length="503" mass="55197">MITVTSTCKSSLPQTLSYESNNNNLRDASFSSYLNGAEENFVNKLVESSQNLNPTIASQEEQHYLHKKKEEDEEIGIFSAEKYFNGAMDNSPRLPKVSASNHQYVKDDQIKVAPVKTKIQPGTPSVRSESSWNSQSALLQNALKNPFPKQINKVQRKSFFAGLRCKCSCSDKDSVDINEHVGETSFKKSANCSTVQGKAITKEPIISSQPIDTVQNDKPAGGLTKEDLGLNTENCFSFPTMNSGGEDLPIKVHFGEEEQEEIKPKKSLEVFGCPVMEKRNKSLSLEGRLSMLSWGATPRLEEMEFSATPGGESYNDAASDASSDLFEIESLTGKANPFLARQGSDATSGCATPTACYAPSEASIEWSVVTASAAEFSVMSDYEELRPPTTATSPMKTFSVASNAKTRTITELPKRRPSISLGCKSHKAVRVAGDAYTTNEKAANYDARIRRVPDSFTPMTRFQAEAKLTGFDSRQRQHAHALAATRSLPRSHPPRPSNLLYIQ</sequence>
<name>A0ACC1XIQ7_MELAZ</name>
<accession>A0ACC1XIQ7</accession>